<proteinExistence type="predicted"/>
<dbReference type="EMBL" id="CAUJNA010003781">
    <property type="protein sequence ID" value="CAJ1409692.1"/>
    <property type="molecule type" value="Genomic_DNA"/>
</dbReference>
<sequence>MLAEQLALMEKNGDFMKLSEQSQYDMQVTSAWCRHLGRGIVPHGPLLGWARLMGHELYYHIFSQDQPPFLMAKVPGLTYQEYPFFGHTKDIVDGVKDLLMQAGLWRAPTLRIPVGMSIPSQSLVQMNTQILNTLFPDKQGLPILPDNVDLRVLSPEVQRHSPFRVISGQPPAGGDSMFFDDSTNRSWYLQGKSHYAYCMSLGRVLTRKPGGGQIVLDWVRRADVPGHKHFQVISVMPADAPDLHGIGRFRYHRGLYCEEGGAAKALYLELVDRELIRGKEPHHDDRALTLGRRLGSWAQAR</sequence>
<reference evidence="1" key="1">
    <citation type="submission" date="2023-08" db="EMBL/GenBank/DDBJ databases">
        <authorList>
            <person name="Chen Y."/>
            <person name="Shah S."/>
            <person name="Dougan E. K."/>
            <person name="Thang M."/>
            <person name="Chan C."/>
        </authorList>
    </citation>
    <scope>NUCLEOTIDE SEQUENCE</scope>
</reference>
<evidence type="ECO:0000313" key="2">
    <source>
        <dbReference type="Proteomes" id="UP001178507"/>
    </source>
</evidence>
<gene>
    <name evidence="1" type="ORF">EVOR1521_LOCUS30717</name>
</gene>
<name>A0AA36JQ61_9DINO</name>
<dbReference type="Proteomes" id="UP001178507">
    <property type="component" value="Unassembled WGS sequence"/>
</dbReference>
<organism evidence="1 2">
    <name type="scientific">Effrenium voratum</name>
    <dbReference type="NCBI Taxonomy" id="2562239"/>
    <lineage>
        <taxon>Eukaryota</taxon>
        <taxon>Sar</taxon>
        <taxon>Alveolata</taxon>
        <taxon>Dinophyceae</taxon>
        <taxon>Suessiales</taxon>
        <taxon>Symbiodiniaceae</taxon>
        <taxon>Effrenium</taxon>
    </lineage>
</organism>
<evidence type="ECO:0000313" key="1">
    <source>
        <dbReference type="EMBL" id="CAJ1409692.1"/>
    </source>
</evidence>
<keyword evidence="2" id="KW-1185">Reference proteome</keyword>
<accession>A0AA36JQ61</accession>
<comment type="caution">
    <text evidence="1">The sequence shown here is derived from an EMBL/GenBank/DDBJ whole genome shotgun (WGS) entry which is preliminary data.</text>
</comment>
<dbReference type="AlphaFoldDB" id="A0AA36JQ61"/>
<protein>
    <submittedName>
        <fullName evidence="1">Uncharacterized protein</fullName>
    </submittedName>
</protein>